<feature type="compositionally biased region" description="Polar residues" evidence="1">
    <location>
        <begin position="270"/>
        <end position="281"/>
    </location>
</feature>
<evidence type="ECO:0000313" key="3">
    <source>
        <dbReference type="Proteomes" id="UP000750711"/>
    </source>
</evidence>
<sequence>MDFQSAGSFHGSSETRNGTASLRGPPPGADYTIIVQQRNGRPEVIYVRSQNVSTYSARLRREIEEGRRFKKKEIYLPVEGLIIPEILATIIKTADRKKERNTTRDFGCRELLYLSIALWEYEFSIQLFEKVAKIVREEYWLRSYTKYPEAWTFIALVFGWEDHFRAASAEAICVYGTDPGIYEQYLPKELNQGIELRDFAVREKRISAMSEIYTNIHRAWVALFTKDQCFMNWIASRLMKTKISIAEPESRYLLQQMCPRILLKTLTSILNNTHPPQSPQEGQPIPQLDEPEQVDDTTSTTSPTSLSSPNPSIAPTTTPEGTPKQNPKLSQRGSGPGSRVSVHKLAQSAKD</sequence>
<reference evidence="2" key="1">
    <citation type="submission" date="2021-03" db="EMBL/GenBank/DDBJ databases">
        <title>Comparative genomics and phylogenomic investigation of the class Geoglossomycetes provide insights into ecological specialization and systematics.</title>
        <authorList>
            <person name="Melie T."/>
            <person name="Pirro S."/>
            <person name="Miller A.N."/>
            <person name="Quandt A."/>
        </authorList>
    </citation>
    <scope>NUCLEOTIDE SEQUENCE</scope>
    <source>
        <strain evidence="2">CAQ_001_2017</strain>
    </source>
</reference>
<dbReference type="EMBL" id="JAGHQM010001340">
    <property type="protein sequence ID" value="KAH0555824.1"/>
    <property type="molecule type" value="Genomic_DNA"/>
</dbReference>
<evidence type="ECO:0000256" key="1">
    <source>
        <dbReference type="SAM" id="MobiDB-lite"/>
    </source>
</evidence>
<accession>A0A9P8IH81</accession>
<name>A0A9P8IH81_9PEZI</name>
<evidence type="ECO:0000313" key="2">
    <source>
        <dbReference type="EMBL" id="KAH0555824.1"/>
    </source>
</evidence>
<organism evidence="2 3">
    <name type="scientific">Trichoglossum hirsutum</name>
    <dbReference type="NCBI Taxonomy" id="265104"/>
    <lineage>
        <taxon>Eukaryota</taxon>
        <taxon>Fungi</taxon>
        <taxon>Dikarya</taxon>
        <taxon>Ascomycota</taxon>
        <taxon>Pezizomycotina</taxon>
        <taxon>Geoglossomycetes</taxon>
        <taxon>Geoglossales</taxon>
        <taxon>Geoglossaceae</taxon>
        <taxon>Trichoglossum</taxon>
    </lineage>
</organism>
<gene>
    <name evidence="2" type="ORF">GP486_006234</name>
</gene>
<feature type="compositionally biased region" description="Polar residues" evidence="1">
    <location>
        <begin position="1"/>
        <end position="20"/>
    </location>
</feature>
<proteinExistence type="predicted"/>
<protein>
    <submittedName>
        <fullName evidence="2">Uncharacterized protein</fullName>
    </submittedName>
</protein>
<feature type="non-terminal residue" evidence="2">
    <location>
        <position position="351"/>
    </location>
</feature>
<keyword evidence="3" id="KW-1185">Reference proteome</keyword>
<feature type="compositionally biased region" description="Polar residues" evidence="1">
    <location>
        <begin position="313"/>
        <end position="333"/>
    </location>
</feature>
<feature type="compositionally biased region" description="Low complexity" evidence="1">
    <location>
        <begin position="297"/>
        <end position="311"/>
    </location>
</feature>
<feature type="region of interest" description="Disordered" evidence="1">
    <location>
        <begin position="270"/>
        <end position="351"/>
    </location>
</feature>
<comment type="caution">
    <text evidence="2">The sequence shown here is derived from an EMBL/GenBank/DDBJ whole genome shotgun (WGS) entry which is preliminary data.</text>
</comment>
<feature type="region of interest" description="Disordered" evidence="1">
    <location>
        <begin position="1"/>
        <end position="26"/>
    </location>
</feature>
<dbReference type="AlphaFoldDB" id="A0A9P8IH81"/>
<dbReference type="Proteomes" id="UP000750711">
    <property type="component" value="Unassembled WGS sequence"/>
</dbReference>